<dbReference type="InterPro" id="IPR003417">
    <property type="entry name" value="CBF_beta"/>
</dbReference>
<feature type="region of interest" description="Disordered" evidence="1">
    <location>
        <begin position="117"/>
        <end position="159"/>
    </location>
</feature>
<feature type="compositionally biased region" description="Basic and acidic residues" evidence="1">
    <location>
        <begin position="117"/>
        <end position="142"/>
    </location>
</feature>
<evidence type="ECO:0000313" key="2">
    <source>
        <dbReference type="EMBL" id="KAG2469578.1"/>
    </source>
</evidence>
<reference evidence="2 3" key="1">
    <citation type="journal article" date="2021" name="Cell">
        <title>Tracing the genetic footprints of vertebrate landing in non-teleost ray-finned fishes.</title>
        <authorList>
            <person name="Bi X."/>
            <person name="Wang K."/>
            <person name="Yang L."/>
            <person name="Pan H."/>
            <person name="Jiang H."/>
            <person name="Wei Q."/>
            <person name="Fang M."/>
            <person name="Yu H."/>
            <person name="Zhu C."/>
            <person name="Cai Y."/>
            <person name="He Y."/>
            <person name="Gan X."/>
            <person name="Zeng H."/>
            <person name="Yu D."/>
            <person name="Zhu Y."/>
            <person name="Jiang H."/>
            <person name="Qiu Q."/>
            <person name="Yang H."/>
            <person name="Zhang Y.E."/>
            <person name="Wang W."/>
            <person name="Zhu M."/>
            <person name="He S."/>
            <person name="Zhang G."/>
        </authorList>
    </citation>
    <scope>NUCLEOTIDE SEQUENCE [LARGE SCALE GENOMIC DNA]</scope>
    <source>
        <strain evidence="2">Bchr_013</strain>
    </source>
</reference>
<sequence>MEDGSSVLQPCSVPSWDAAGRRGIFIFPVATKYSSVTRMEKQKYFRAEEKHKSSSDAEVLWSHMDRRTRALPGQGLFKGLVENLQAEPELGGRVTELLGVEDCICHEDALAQQAFEEARRRTRDFEDRDRSHREDLEARRQTDPSPGTNMTGGDDMKLR</sequence>
<comment type="caution">
    <text evidence="2">The sequence shown here is derived from an EMBL/GenBank/DDBJ whole genome shotgun (WGS) entry which is preliminary data.</text>
</comment>
<dbReference type="GO" id="GO:0016513">
    <property type="term" value="C:core-binding factor complex"/>
    <property type="evidence" value="ECO:0007669"/>
    <property type="project" value="TreeGrafter"/>
</dbReference>
<accession>A0A8X7XIV2</accession>
<feature type="non-terminal residue" evidence="2">
    <location>
        <position position="159"/>
    </location>
</feature>
<keyword evidence="3" id="KW-1185">Reference proteome</keyword>
<dbReference type="GO" id="GO:0003713">
    <property type="term" value="F:transcription coactivator activity"/>
    <property type="evidence" value="ECO:0007669"/>
    <property type="project" value="InterPro"/>
</dbReference>
<dbReference type="GO" id="GO:0043565">
    <property type="term" value="F:sequence-specific DNA binding"/>
    <property type="evidence" value="ECO:0007669"/>
    <property type="project" value="TreeGrafter"/>
</dbReference>
<evidence type="ECO:0000313" key="3">
    <source>
        <dbReference type="Proteomes" id="UP000886611"/>
    </source>
</evidence>
<proteinExistence type="predicted"/>
<dbReference type="AlphaFoldDB" id="A0A8X7XIV2"/>
<dbReference type="PANTHER" id="PTHR10276">
    <property type="entry name" value="CORE-BINDING FACTOR, BETA SUBUNIT"/>
    <property type="match status" value="1"/>
</dbReference>
<name>A0A8X7XIV2_POLSE</name>
<organism evidence="2 3">
    <name type="scientific">Polypterus senegalus</name>
    <name type="common">Senegal bichir</name>
    <dbReference type="NCBI Taxonomy" id="55291"/>
    <lineage>
        <taxon>Eukaryota</taxon>
        <taxon>Metazoa</taxon>
        <taxon>Chordata</taxon>
        <taxon>Craniata</taxon>
        <taxon>Vertebrata</taxon>
        <taxon>Euteleostomi</taxon>
        <taxon>Actinopterygii</taxon>
        <taxon>Polypteriformes</taxon>
        <taxon>Polypteridae</taxon>
        <taxon>Polypterus</taxon>
    </lineage>
</organism>
<dbReference type="GO" id="GO:0006357">
    <property type="term" value="P:regulation of transcription by RNA polymerase II"/>
    <property type="evidence" value="ECO:0007669"/>
    <property type="project" value="TreeGrafter"/>
</dbReference>
<dbReference type="PANTHER" id="PTHR10276:SF3">
    <property type="entry name" value="CORE-BINDING FACTOR SUBUNIT BETA"/>
    <property type="match status" value="1"/>
</dbReference>
<dbReference type="Proteomes" id="UP000886611">
    <property type="component" value="Unassembled WGS sequence"/>
</dbReference>
<protein>
    <submittedName>
        <fullName evidence="2">PEBB factor</fullName>
    </submittedName>
</protein>
<gene>
    <name evidence="2" type="primary">Cbfb</name>
    <name evidence="2" type="ORF">GTO96_0022532</name>
</gene>
<evidence type="ECO:0000256" key="1">
    <source>
        <dbReference type="SAM" id="MobiDB-lite"/>
    </source>
</evidence>
<dbReference type="EMBL" id="JAATIS010000147">
    <property type="protein sequence ID" value="KAG2469578.1"/>
    <property type="molecule type" value="Genomic_DNA"/>
</dbReference>
<feature type="non-terminal residue" evidence="2">
    <location>
        <position position="1"/>
    </location>
</feature>